<dbReference type="GO" id="GO:0003682">
    <property type="term" value="F:chromatin binding"/>
    <property type="evidence" value="ECO:0007669"/>
    <property type="project" value="InterPro"/>
</dbReference>
<dbReference type="SMR" id="A0A444XUZ8"/>
<dbReference type="Gramene" id="arahy.Tifrunner.gnm2.ann2.Ah19g528100.1">
    <property type="protein sequence ID" value="arahy.Tifrunner.gnm2.ann2.Ah19g528100.1-CDS"/>
    <property type="gene ID" value="arahy.Tifrunner.gnm2.ann2.Ah19g528100"/>
</dbReference>
<dbReference type="Proteomes" id="UP000289738">
    <property type="component" value="Chromosome B09"/>
</dbReference>
<dbReference type="PANTHER" id="PTHR31917">
    <property type="entry name" value="AGENET DOMAIN-CONTAINING PROTEIN-RELATED"/>
    <property type="match status" value="1"/>
</dbReference>
<dbReference type="CDD" id="cd20405">
    <property type="entry name" value="Tudor_Agenet_AtDUF_rpt1_3"/>
    <property type="match status" value="1"/>
</dbReference>
<dbReference type="InterPro" id="IPR001025">
    <property type="entry name" value="BAH_dom"/>
</dbReference>
<reference evidence="3 6" key="2">
    <citation type="submission" date="2020-01" db="EMBL/GenBank/DDBJ databases">
        <title>Genome sequence of Arachis hypogaea, cultivar Shitouqi.</title>
        <authorList>
            <person name="Zhuang W."/>
            <person name="Chen H."/>
            <person name="Varshney R."/>
            <person name="Wang D."/>
            <person name="Ming R."/>
        </authorList>
    </citation>
    <scope>NUCLEOTIDE SEQUENCE [LARGE SCALE GENOMIC DNA]</scope>
    <source>
        <tissue evidence="3">Young leaf</tissue>
    </source>
</reference>
<dbReference type="EMBL" id="CP031001">
    <property type="protein sequence ID" value="QHN79617.1"/>
    <property type="molecule type" value="Genomic_DNA"/>
</dbReference>
<feature type="compositionally biased region" description="Low complexity" evidence="1">
    <location>
        <begin position="283"/>
        <end position="292"/>
    </location>
</feature>
<dbReference type="Proteomes" id="UP000464620">
    <property type="component" value="Chromosome B09"/>
</dbReference>
<dbReference type="STRING" id="3818.A0A444XUZ8"/>
<dbReference type="EMBL" id="SDMP01000019">
    <property type="protein sequence ID" value="RYQ93552.1"/>
    <property type="molecule type" value="Genomic_DNA"/>
</dbReference>
<feature type="region of interest" description="Disordered" evidence="1">
    <location>
        <begin position="571"/>
        <end position="598"/>
    </location>
</feature>
<evidence type="ECO:0000256" key="1">
    <source>
        <dbReference type="SAM" id="MobiDB-lite"/>
    </source>
</evidence>
<dbReference type="PANTHER" id="PTHR31917:SF58">
    <property type="entry name" value="AGENET AND BROMO-ADJACENT HOMOLOGY (BAH) DOMAIN-CONTAINING PROTEIN"/>
    <property type="match status" value="1"/>
</dbReference>
<evidence type="ECO:0000313" key="5">
    <source>
        <dbReference type="Proteomes" id="UP000289738"/>
    </source>
</evidence>
<dbReference type="AlphaFoldDB" id="A0A444XUZ8"/>
<dbReference type="OrthoDB" id="1883212at2759"/>
<dbReference type="SMART" id="SM00743">
    <property type="entry name" value="Agenet"/>
    <property type="match status" value="2"/>
</dbReference>
<gene>
    <name evidence="4" type="ORF">Ahy_B09g099823</name>
    <name evidence="3" type="ORF">DS421_19g671490</name>
</gene>
<dbReference type="Gene3D" id="2.30.30.490">
    <property type="match status" value="1"/>
</dbReference>
<dbReference type="Pfam" id="PF05641">
    <property type="entry name" value="Agenet"/>
    <property type="match status" value="1"/>
</dbReference>
<evidence type="ECO:0000313" key="4">
    <source>
        <dbReference type="EMBL" id="RYQ93552.1"/>
    </source>
</evidence>
<dbReference type="InterPro" id="IPR014002">
    <property type="entry name" value="Agenet_dom_plant"/>
</dbReference>
<feature type="region of interest" description="Disordered" evidence="1">
    <location>
        <begin position="281"/>
        <end position="314"/>
    </location>
</feature>
<dbReference type="PROSITE" id="PS51038">
    <property type="entry name" value="BAH"/>
    <property type="match status" value="1"/>
</dbReference>
<protein>
    <recommendedName>
        <fullName evidence="2">BAH domain-containing protein</fullName>
    </recommendedName>
</protein>
<name>A0A444XUZ8_ARAHY</name>
<organism evidence="4 5">
    <name type="scientific">Arachis hypogaea</name>
    <name type="common">Peanut</name>
    <dbReference type="NCBI Taxonomy" id="3818"/>
    <lineage>
        <taxon>Eukaryota</taxon>
        <taxon>Viridiplantae</taxon>
        <taxon>Streptophyta</taxon>
        <taxon>Embryophyta</taxon>
        <taxon>Tracheophyta</taxon>
        <taxon>Spermatophyta</taxon>
        <taxon>Magnoliopsida</taxon>
        <taxon>eudicotyledons</taxon>
        <taxon>Gunneridae</taxon>
        <taxon>Pentapetalae</taxon>
        <taxon>rosids</taxon>
        <taxon>fabids</taxon>
        <taxon>Fabales</taxon>
        <taxon>Fabaceae</taxon>
        <taxon>Papilionoideae</taxon>
        <taxon>50 kb inversion clade</taxon>
        <taxon>dalbergioids sensu lato</taxon>
        <taxon>Dalbergieae</taxon>
        <taxon>Pterocarpus clade</taxon>
        <taxon>Arachis</taxon>
    </lineage>
</organism>
<accession>A0A444XUZ8</accession>
<dbReference type="Pfam" id="PF01426">
    <property type="entry name" value="BAH"/>
    <property type="match status" value="1"/>
</dbReference>
<keyword evidence="5" id="KW-1185">Reference proteome</keyword>
<sequence length="640" mass="73033">MASCGYVRWEEVWVSREKGRREVHYVLRRRDGSSDLALVGKEKSLRHMFYHYALPTQKKLLASMGSSVSFSKLKSRKEVVDWLDSLFSESSAENSARAADAETLKDNQLGKLGHGTKEFLWLGSPWTCKKRRNHYQSFKRNGFKISVYDFVYVLAEEGKRLVAYLEDMYEDSRGNRMVVVRWFHKIDEVGIDLPHDFCEREVFFSLYLQDLSIECIDGLASVVTPQHYEKLQSVARYTLWEPFICRKQFDNDDVKPFDVSQLKGYWKQDIIRFMCAPSESRSHGSSGLSDNSQGNSDPAAESRPKKRRRLTKVGSKEVADLAAIKLDLSNSKSNTKIGTGKTSLKNVSDDYLVVGSQVEVLSQDSGMRGCWFRASIVKMHKNKVKVQYQDIQDAVDETKKLEEWVLASKISAHDDLRLRKYGRNKIRPVPPPHRFEKSTGVDVGSIVDVWWHDGWWEGIVVKIVSEAKYRVYFPGEKLVSMFDLDNLRQSQEWIGNEWVKMRGRPDLVDSVLSTLKAKQGPCKSSELSTEDVIQSKEADACLDSEGDKSKKPVLFPDLLKDDILSQLRWSSRKRRRSNGTSLGSDKDRRKSPNSLESDASDSFVIPAFVNAEHDDFTYGGDPSVFNSSVVPSLTNLVMCR</sequence>
<reference evidence="4 5" key="1">
    <citation type="submission" date="2019-01" db="EMBL/GenBank/DDBJ databases">
        <title>Sequencing of cultivated peanut Arachis hypogaea provides insights into genome evolution and oil improvement.</title>
        <authorList>
            <person name="Chen X."/>
        </authorList>
    </citation>
    <scope>NUCLEOTIDE SEQUENCE [LARGE SCALE GENOMIC DNA]</scope>
    <source>
        <strain evidence="5">cv. Fuhuasheng</strain>
        <strain evidence="4">GDAAS-fuhuasheng2018</strain>
        <tissue evidence="4">Leaves</tissue>
    </source>
</reference>
<proteinExistence type="predicted"/>
<dbReference type="InterPro" id="IPR008395">
    <property type="entry name" value="Agenet-like_dom"/>
</dbReference>
<feature type="domain" description="BAH" evidence="2">
    <location>
        <begin position="143"/>
        <end position="260"/>
    </location>
</feature>
<evidence type="ECO:0000313" key="3">
    <source>
        <dbReference type="EMBL" id="QHN79617.1"/>
    </source>
</evidence>
<evidence type="ECO:0000313" key="6">
    <source>
        <dbReference type="Proteomes" id="UP000464620"/>
    </source>
</evidence>
<dbReference type="SMART" id="SM00439">
    <property type="entry name" value="BAH"/>
    <property type="match status" value="1"/>
</dbReference>
<evidence type="ECO:0000259" key="2">
    <source>
        <dbReference type="PROSITE" id="PS51038"/>
    </source>
</evidence>
<dbReference type="InterPro" id="IPR043151">
    <property type="entry name" value="BAH_sf"/>
</dbReference>